<feature type="transmembrane region" description="Helical" evidence="1">
    <location>
        <begin position="96"/>
        <end position="112"/>
    </location>
</feature>
<dbReference type="Proteomes" id="UP000093199">
    <property type="component" value="Unassembled WGS sequence"/>
</dbReference>
<keyword evidence="1" id="KW-0812">Transmembrane</keyword>
<dbReference type="EMBL" id="MASJ01000023">
    <property type="protein sequence ID" value="OCS84729.1"/>
    <property type="molecule type" value="Genomic_DNA"/>
</dbReference>
<evidence type="ECO:0000313" key="3">
    <source>
        <dbReference type="Proteomes" id="UP000093199"/>
    </source>
</evidence>
<protein>
    <submittedName>
        <fullName evidence="2">Uncharacterized protein</fullName>
    </submittedName>
</protein>
<evidence type="ECO:0000256" key="1">
    <source>
        <dbReference type="SAM" id="Phobius"/>
    </source>
</evidence>
<evidence type="ECO:0000313" key="2">
    <source>
        <dbReference type="EMBL" id="OCS84729.1"/>
    </source>
</evidence>
<name>A0A1C0YC70_9BACL</name>
<dbReference type="OrthoDB" id="2881422at2"/>
<keyword evidence="3" id="KW-1185">Reference proteome</keyword>
<sequence>MNIDTDALIIFCILWGTPLITMLVTYLKMSPQHKREARRDFCSAHFLCTIGAIAGGVFTASLGHLLHVLWLTYSGIALLSLGAIGTIITTWKDSKTKSLIVPLFLVVYVWWVL</sequence>
<feature type="transmembrane region" description="Helical" evidence="1">
    <location>
        <begin position="41"/>
        <end position="62"/>
    </location>
</feature>
<dbReference type="RefSeq" id="WP_066546077.1">
    <property type="nucleotide sequence ID" value="NZ_MASJ01000023.1"/>
</dbReference>
<dbReference type="AlphaFoldDB" id="A0A1C0YC70"/>
<comment type="caution">
    <text evidence="2">The sequence shown here is derived from an EMBL/GenBank/DDBJ whole genome shotgun (WGS) entry which is preliminary data.</text>
</comment>
<gene>
    <name evidence="2" type="ORF">A6M13_03895</name>
</gene>
<feature type="transmembrane region" description="Helical" evidence="1">
    <location>
        <begin position="6"/>
        <end position="29"/>
    </location>
</feature>
<reference evidence="2 3" key="1">
    <citation type="submission" date="2016-07" db="EMBL/GenBank/DDBJ databases">
        <title>Caryophanon tenue genome sequencing.</title>
        <authorList>
            <person name="Verma A."/>
            <person name="Pal Y."/>
            <person name="Krishnamurthi S."/>
        </authorList>
    </citation>
    <scope>NUCLEOTIDE SEQUENCE [LARGE SCALE GENOMIC DNA]</scope>
    <source>
        <strain evidence="2 3">DSM 14152</strain>
    </source>
</reference>
<keyword evidence="1" id="KW-1133">Transmembrane helix</keyword>
<proteinExistence type="predicted"/>
<organism evidence="2 3">
    <name type="scientific">Caryophanon tenue</name>
    <dbReference type="NCBI Taxonomy" id="33978"/>
    <lineage>
        <taxon>Bacteria</taxon>
        <taxon>Bacillati</taxon>
        <taxon>Bacillota</taxon>
        <taxon>Bacilli</taxon>
        <taxon>Bacillales</taxon>
        <taxon>Caryophanaceae</taxon>
        <taxon>Caryophanon</taxon>
    </lineage>
</organism>
<accession>A0A1C0YC70</accession>
<keyword evidence="1" id="KW-0472">Membrane</keyword>
<feature type="transmembrane region" description="Helical" evidence="1">
    <location>
        <begin position="68"/>
        <end position="89"/>
    </location>
</feature>